<organism evidence="3 4">
    <name type="scientific">Colletotrichum godetiae</name>
    <dbReference type="NCBI Taxonomy" id="1209918"/>
    <lineage>
        <taxon>Eukaryota</taxon>
        <taxon>Fungi</taxon>
        <taxon>Dikarya</taxon>
        <taxon>Ascomycota</taxon>
        <taxon>Pezizomycotina</taxon>
        <taxon>Sordariomycetes</taxon>
        <taxon>Hypocreomycetidae</taxon>
        <taxon>Glomerellales</taxon>
        <taxon>Glomerellaceae</taxon>
        <taxon>Colletotrichum</taxon>
        <taxon>Colletotrichum acutatum species complex</taxon>
    </lineage>
</organism>
<dbReference type="AlphaFoldDB" id="A0AAJ0AT49"/>
<dbReference type="RefSeq" id="XP_060432050.1">
    <property type="nucleotide sequence ID" value="XM_060575432.1"/>
</dbReference>
<evidence type="ECO:0000256" key="1">
    <source>
        <dbReference type="SAM" id="Phobius"/>
    </source>
</evidence>
<proteinExistence type="predicted"/>
<keyword evidence="2" id="KW-0732">Signal</keyword>
<feature type="signal peptide" evidence="2">
    <location>
        <begin position="1"/>
        <end position="20"/>
    </location>
</feature>
<feature type="chain" id="PRO_5042467467" description="Secreted protein" evidence="2">
    <location>
        <begin position="21"/>
        <end position="216"/>
    </location>
</feature>
<evidence type="ECO:0000313" key="4">
    <source>
        <dbReference type="Proteomes" id="UP001224890"/>
    </source>
</evidence>
<keyword evidence="1" id="KW-0812">Transmembrane</keyword>
<keyword evidence="4" id="KW-1185">Reference proteome</keyword>
<accession>A0AAJ0AT49</accession>
<evidence type="ECO:0000256" key="2">
    <source>
        <dbReference type="SAM" id="SignalP"/>
    </source>
</evidence>
<feature type="transmembrane region" description="Helical" evidence="1">
    <location>
        <begin position="60"/>
        <end position="79"/>
    </location>
</feature>
<reference evidence="3" key="1">
    <citation type="submission" date="2021-06" db="EMBL/GenBank/DDBJ databases">
        <title>Comparative genomics, transcriptomics and evolutionary studies reveal genomic signatures of adaptation to plant cell wall in hemibiotrophic fungi.</title>
        <authorList>
            <consortium name="DOE Joint Genome Institute"/>
            <person name="Baroncelli R."/>
            <person name="Diaz J.F."/>
            <person name="Benocci T."/>
            <person name="Peng M."/>
            <person name="Battaglia E."/>
            <person name="Haridas S."/>
            <person name="Andreopoulos W."/>
            <person name="Labutti K."/>
            <person name="Pangilinan J."/>
            <person name="Floch G.L."/>
            <person name="Makela M.R."/>
            <person name="Henrissat B."/>
            <person name="Grigoriev I.V."/>
            <person name="Crouch J.A."/>
            <person name="De Vries R.P."/>
            <person name="Sukno S.A."/>
            <person name="Thon M.R."/>
        </authorList>
    </citation>
    <scope>NUCLEOTIDE SEQUENCE</scope>
    <source>
        <strain evidence="3">CBS 193.32</strain>
    </source>
</reference>
<keyword evidence="1" id="KW-0472">Membrane</keyword>
<name>A0AAJ0AT49_9PEZI</name>
<evidence type="ECO:0008006" key="5">
    <source>
        <dbReference type="Google" id="ProtNLM"/>
    </source>
</evidence>
<keyword evidence="1" id="KW-1133">Transmembrane helix</keyword>
<dbReference type="Proteomes" id="UP001224890">
    <property type="component" value="Unassembled WGS sequence"/>
</dbReference>
<comment type="caution">
    <text evidence="3">The sequence shown here is derived from an EMBL/GenBank/DDBJ whole genome shotgun (WGS) entry which is preliminary data.</text>
</comment>
<gene>
    <name evidence="3" type="ORF">BDP55DRAFT_67106</name>
</gene>
<evidence type="ECO:0000313" key="3">
    <source>
        <dbReference type="EMBL" id="KAK1688355.1"/>
    </source>
</evidence>
<protein>
    <recommendedName>
        <fullName evidence="5">Secreted protein</fullName>
    </recommendedName>
</protein>
<dbReference type="GeneID" id="85459958"/>
<sequence>MRISTLPLMVFSITVSVVISSSTQAPCLVPNTGALICKHGADETNNVQKKKGLDQARRSLGKWAIGFFFFFFFFWYFLTTRPLELGIFFVCGHVSVSLDVGLHAPLAYAHARGELRGQTGVHGGLVELFGRQQRRGCGQCDVAGGGGFGKPWRGIGLLGHGMAWRGEFGVSSLHFEVLLTNFRYRRSVHSKPDDISRLEMGWILTTKQASQLSLGA</sequence>
<dbReference type="EMBL" id="JAHMHR010000012">
    <property type="protein sequence ID" value="KAK1688355.1"/>
    <property type="molecule type" value="Genomic_DNA"/>
</dbReference>